<sequence>MRKHWCMYLIDDMLQEVLSWLSEEELADFENSENLFRNKAPRSLHKIQLRNAICQRWNHFFLTDLQRNIPRWSLWVSSLENLRREGRHYVRQCREGRKRAAEARTMYDFATDQPSSRFQRGILCHEIPFREPQDEFESEQYSLSQKHWSRWKAPSSNSQETVFVTITKLDCGWTWQGFRTLRNVVSNESLYLGEIKIGSWRSFASESNWCYLAVLGSGLEAARRFPNDERLNDPVPLEYFLQVILRNMQVTITSPTDDRVMFATGGFKGMEPSFRNEVSGVFHYRHLQNPRERIVPGLAGKAWRIKLDIASACIVLSLERFG</sequence>
<proteinExistence type="predicted"/>
<dbReference type="Proteomes" id="UP000693970">
    <property type="component" value="Unassembled WGS sequence"/>
</dbReference>
<gene>
    <name evidence="1" type="ORF">IV203_008228</name>
</gene>
<accession>A0A9K3PLS0</accession>
<evidence type="ECO:0000313" key="2">
    <source>
        <dbReference type="Proteomes" id="UP000693970"/>
    </source>
</evidence>
<name>A0A9K3PLS0_9STRA</name>
<dbReference type="EMBL" id="JAGRRH010000017">
    <property type="protein sequence ID" value="KAG7352180.1"/>
    <property type="molecule type" value="Genomic_DNA"/>
</dbReference>
<comment type="caution">
    <text evidence="1">The sequence shown here is derived from an EMBL/GenBank/DDBJ whole genome shotgun (WGS) entry which is preliminary data.</text>
</comment>
<reference evidence="1" key="1">
    <citation type="journal article" date="2021" name="Sci. Rep.">
        <title>Diploid genomic architecture of Nitzschia inconspicua, an elite biomass production diatom.</title>
        <authorList>
            <person name="Oliver A."/>
            <person name="Podell S."/>
            <person name="Pinowska A."/>
            <person name="Traller J.C."/>
            <person name="Smith S.R."/>
            <person name="McClure R."/>
            <person name="Beliaev A."/>
            <person name="Bohutskyi P."/>
            <person name="Hill E.A."/>
            <person name="Rabines A."/>
            <person name="Zheng H."/>
            <person name="Allen L.Z."/>
            <person name="Kuo A."/>
            <person name="Grigoriev I.V."/>
            <person name="Allen A.E."/>
            <person name="Hazlebeck D."/>
            <person name="Allen E.E."/>
        </authorList>
    </citation>
    <scope>NUCLEOTIDE SEQUENCE</scope>
    <source>
        <strain evidence="1">Hildebrandi</strain>
    </source>
</reference>
<reference evidence="1" key="2">
    <citation type="submission" date="2021-04" db="EMBL/GenBank/DDBJ databases">
        <authorList>
            <person name="Podell S."/>
        </authorList>
    </citation>
    <scope>NUCLEOTIDE SEQUENCE</scope>
    <source>
        <strain evidence="1">Hildebrandi</strain>
    </source>
</reference>
<dbReference type="AlphaFoldDB" id="A0A9K3PLS0"/>
<organism evidence="1 2">
    <name type="scientific">Nitzschia inconspicua</name>
    <dbReference type="NCBI Taxonomy" id="303405"/>
    <lineage>
        <taxon>Eukaryota</taxon>
        <taxon>Sar</taxon>
        <taxon>Stramenopiles</taxon>
        <taxon>Ochrophyta</taxon>
        <taxon>Bacillariophyta</taxon>
        <taxon>Bacillariophyceae</taxon>
        <taxon>Bacillariophycidae</taxon>
        <taxon>Bacillariales</taxon>
        <taxon>Bacillariaceae</taxon>
        <taxon>Nitzschia</taxon>
    </lineage>
</organism>
<evidence type="ECO:0000313" key="1">
    <source>
        <dbReference type="EMBL" id="KAG7352180.1"/>
    </source>
</evidence>
<protein>
    <submittedName>
        <fullName evidence="1">Uncharacterized protein</fullName>
    </submittedName>
</protein>
<keyword evidence="2" id="KW-1185">Reference proteome</keyword>